<evidence type="ECO:0000313" key="3">
    <source>
        <dbReference type="Proteomes" id="UP001445732"/>
    </source>
</evidence>
<proteinExistence type="predicted"/>
<comment type="caution">
    <text evidence="2">The sequence shown here is derived from an EMBL/GenBank/DDBJ whole genome shotgun (WGS) entry which is preliminary data.</text>
</comment>
<reference evidence="2 3" key="1">
    <citation type="submission" date="2024-06" db="EMBL/GenBank/DDBJ databases">
        <title>Brevundimonas sp. C11.</title>
        <authorList>
            <person name="Maltman C."/>
        </authorList>
    </citation>
    <scope>NUCLEOTIDE SEQUENCE [LARGE SCALE GENOMIC DNA]</scope>
    <source>
        <strain evidence="2 3">C11</strain>
    </source>
</reference>
<dbReference type="InterPro" id="IPR027417">
    <property type="entry name" value="P-loop_NTPase"/>
</dbReference>
<sequence>MPTLVLLAGPNGAGKTTFINDFLRQRAEAFQFVNPDEVARGLPFFRHPPASRAFAAQTGGRSGAREREPVTHTGPSDIVPEQIAFGAAGSPGLRCATPEDDESRLC</sequence>
<dbReference type="EMBL" id="JBEGDD010000001">
    <property type="protein sequence ID" value="MEQ7154048.1"/>
    <property type="molecule type" value="Genomic_DNA"/>
</dbReference>
<evidence type="ECO:0000256" key="1">
    <source>
        <dbReference type="SAM" id="MobiDB-lite"/>
    </source>
</evidence>
<keyword evidence="3" id="KW-1185">Reference proteome</keyword>
<dbReference type="SUPFAM" id="SSF52540">
    <property type="entry name" value="P-loop containing nucleoside triphosphate hydrolases"/>
    <property type="match status" value="1"/>
</dbReference>
<dbReference type="Proteomes" id="UP001445732">
    <property type="component" value="Unassembled WGS sequence"/>
</dbReference>
<feature type="region of interest" description="Disordered" evidence="1">
    <location>
        <begin position="54"/>
        <end position="78"/>
    </location>
</feature>
<evidence type="ECO:0008006" key="4">
    <source>
        <dbReference type="Google" id="ProtNLM"/>
    </source>
</evidence>
<protein>
    <recommendedName>
        <fullName evidence="4">UDP-N-acetylglucosamine kinase</fullName>
    </recommendedName>
</protein>
<dbReference type="Gene3D" id="3.40.50.300">
    <property type="entry name" value="P-loop containing nucleotide triphosphate hydrolases"/>
    <property type="match status" value="1"/>
</dbReference>
<name>A0ABV1NJM1_9CAUL</name>
<dbReference type="RefSeq" id="WP_349683204.1">
    <property type="nucleotide sequence ID" value="NZ_JBEGDD010000001.1"/>
</dbReference>
<gene>
    <name evidence="2" type="ORF">ABN401_02345</name>
</gene>
<accession>A0ABV1NJM1</accession>
<evidence type="ECO:0000313" key="2">
    <source>
        <dbReference type="EMBL" id="MEQ7154048.1"/>
    </source>
</evidence>
<organism evidence="2 3">
    <name type="scientific">Brevundimonas aurifodinae</name>
    <dbReference type="NCBI Taxonomy" id="1508312"/>
    <lineage>
        <taxon>Bacteria</taxon>
        <taxon>Pseudomonadati</taxon>
        <taxon>Pseudomonadota</taxon>
        <taxon>Alphaproteobacteria</taxon>
        <taxon>Caulobacterales</taxon>
        <taxon>Caulobacteraceae</taxon>
        <taxon>Brevundimonas</taxon>
    </lineage>
</organism>